<proteinExistence type="predicted"/>
<comment type="caution">
    <text evidence="2">The sequence shown here is derived from an EMBL/GenBank/DDBJ whole genome shotgun (WGS) entry which is preliminary data.</text>
</comment>
<sequence>SLQEDQLDLFHQIERNIALSGLDGRACVLRFICEMQIHSFSHNSIFGEMLNLLFTPKPGDYNSILEDYVSAEMTGQNEAQRDNKPQHTTKQQPDETTTQTCAERYASCPVSVFKAFQRYSTKSDKPKPDTSVLGPNE</sequence>
<dbReference type="InterPro" id="IPR006631">
    <property type="entry name" value="DM4_12"/>
</dbReference>
<accession>A0AAE1EY36</accession>
<keyword evidence="3" id="KW-1185">Reference proteome</keyword>
<dbReference type="AlphaFoldDB" id="A0AAE1EY36"/>
<evidence type="ECO:0000313" key="3">
    <source>
        <dbReference type="Proteomes" id="UP001286313"/>
    </source>
</evidence>
<protein>
    <submittedName>
        <fullName evidence="2">Uncharacterized protein</fullName>
    </submittedName>
</protein>
<feature type="compositionally biased region" description="Polar residues" evidence="1">
    <location>
        <begin position="86"/>
        <end position="100"/>
    </location>
</feature>
<dbReference type="PANTHER" id="PTHR21398">
    <property type="entry name" value="AGAP007094-PA"/>
    <property type="match status" value="1"/>
</dbReference>
<organism evidence="2 3">
    <name type="scientific">Petrolisthes cinctipes</name>
    <name type="common">Flat porcelain crab</name>
    <dbReference type="NCBI Taxonomy" id="88211"/>
    <lineage>
        <taxon>Eukaryota</taxon>
        <taxon>Metazoa</taxon>
        <taxon>Ecdysozoa</taxon>
        <taxon>Arthropoda</taxon>
        <taxon>Crustacea</taxon>
        <taxon>Multicrustacea</taxon>
        <taxon>Malacostraca</taxon>
        <taxon>Eumalacostraca</taxon>
        <taxon>Eucarida</taxon>
        <taxon>Decapoda</taxon>
        <taxon>Pleocyemata</taxon>
        <taxon>Anomura</taxon>
        <taxon>Galatheoidea</taxon>
        <taxon>Porcellanidae</taxon>
        <taxon>Petrolisthes</taxon>
    </lineage>
</organism>
<feature type="region of interest" description="Disordered" evidence="1">
    <location>
        <begin position="74"/>
        <end position="100"/>
    </location>
</feature>
<reference evidence="2" key="1">
    <citation type="submission" date="2023-10" db="EMBL/GenBank/DDBJ databases">
        <title>Genome assemblies of two species of porcelain crab, Petrolisthes cinctipes and Petrolisthes manimaculis (Anomura: Porcellanidae).</title>
        <authorList>
            <person name="Angst P."/>
        </authorList>
    </citation>
    <scope>NUCLEOTIDE SEQUENCE</scope>
    <source>
        <strain evidence="2">PB745_01</strain>
        <tissue evidence="2">Gill</tissue>
    </source>
</reference>
<evidence type="ECO:0000256" key="1">
    <source>
        <dbReference type="SAM" id="MobiDB-lite"/>
    </source>
</evidence>
<gene>
    <name evidence="2" type="ORF">Pcinc_030776</name>
</gene>
<dbReference type="PANTHER" id="PTHR21398:SF6">
    <property type="entry name" value="AGAP007094-PA"/>
    <property type="match status" value="1"/>
</dbReference>
<dbReference type="Pfam" id="PF07841">
    <property type="entry name" value="DM4_12"/>
    <property type="match status" value="1"/>
</dbReference>
<dbReference type="Proteomes" id="UP001286313">
    <property type="component" value="Unassembled WGS sequence"/>
</dbReference>
<feature type="non-terminal residue" evidence="2">
    <location>
        <position position="137"/>
    </location>
</feature>
<dbReference type="EMBL" id="JAWQEG010004007">
    <property type="protein sequence ID" value="KAK3863471.1"/>
    <property type="molecule type" value="Genomic_DNA"/>
</dbReference>
<name>A0AAE1EY36_PETCI</name>
<dbReference type="SMART" id="SM00718">
    <property type="entry name" value="DM4_12"/>
    <property type="match status" value="1"/>
</dbReference>
<evidence type="ECO:0000313" key="2">
    <source>
        <dbReference type="EMBL" id="KAK3863471.1"/>
    </source>
</evidence>